<dbReference type="STRING" id="1193181.BN10_680090"/>
<proteinExistence type="inferred from homology"/>
<dbReference type="PANTHER" id="PTHR46268:SF6">
    <property type="entry name" value="UNIVERSAL STRESS PROTEIN UP12"/>
    <property type="match status" value="1"/>
</dbReference>
<reference evidence="3 4" key="1">
    <citation type="journal article" date="2013" name="ISME J.">
        <title>A metabolic model for members of the genus Tetrasphaera involved in enhanced biological phosphorus removal.</title>
        <authorList>
            <person name="Kristiansen R."/>
            <person name="Nguyen H.T.T."/>
            <person name="Saunders A.M."/>
            <person name="Nielsen J.L."/>
            <person name="Wimmer R."/>
            <person name="Le V.Q."/>
            <person name="McIlroy S.J."/>
            <person name="Petrovski S."/>
            <person name="Seviour R.J."/>
            <person name="Calteau A."/>
            <person name="Nielsen K.L."/>
            <person name="Nielsen P.H."/>
        </authorList>
    </citation>
    <scope>NUCLEOTIDE SEQUENCE [LARGE SCALE GENOMIC DNA]</scope>
    <source>
        <strain evidence="3 4">Lp2</strain>
    </source>
</reference>
<evidence type="ECO:0000259" key="2">
    <source>
        <dbReference type="Pfam" id="PF00582"/>
    </source>
</evidence>
<dbReference type="EMBL" id="CAIZ01000139">
    <property type="protein sequence ID" value="CCH70864.1"/>
    <property type="molecule type" value="Genomic_DNA"/>
</dbReference>
<feature type="domain" description="UspA" evidence="2">
    <location>
        <begin position="151"/>
        <end position="294"/>
    </location>
</feature>
<dbReference type="OrthoDB" id="5242641at2"/>
<dbReference type="Pfam" id="PF00582">
    <property type="entry name" value="Usp"/>
    <property type="match status" value="2"/>
</dbReference>
<dbReference type="HOGENOM" id="CLU_049301_4_1_11"/>
<dbReference type="InterPro" id="IPR006016">
    <property type="entry name" value="UspA"/>
</dbReference>
<accession>N0E604</accession>
<dbReference type="PRINTS" id="PR01438">
    <property type="entry name" value="UNVRSLSTRESS"/>
</dbReference>
<evidence type="ECO:0000256" key="1">
    <source>
        <dbReference type="ARBA" id="ARBA00008791"/>
    </source>
</evidence>
<protein>
    <recommendedName>
        <fullName evidence="2">UspA domain-containing protein</fullName>
    </recommendedName>
</protein>
<evidence type="ECO:0000313" key="3">
    <source>
        <dbReference type="EMBL" id="CCH70864.1"/>
    </source>
</evidence>
<comment type="caution">
    <text evidence="3">The sequence shown here is derived from an EMBL/GenBank/DDBJ whole genome shotgun (WGS) entry which is preliminary data.</text>
</comment>
<comment type="similarity">
    <text evidence="1">Belongs to the universal stress protein A family.</text>
</comment>
<dbReference type="RefSeq" id="WP_010850707.1">
    <property type="nucleotide sequence ID" value="NZ_HF570956.1"/>
</dbReference>
<sequence length="294" mass="30776">MTYVVGYSPHKDDACALSVAAQFARSDKDSVHAVTVVPQGWEVAAGSATDGDFTAWAQGQGEASAEEALTLLGADAGVPIAASWVTGRSVPAALLEQVEALDADMIVVGSGANGAPGRVAMTAKTDRLLHSSPVPVAIAPRGYAAEPGSRFTRVTVGFRDDDATWHLLQRVADICRRTGASLRLVTVALDRPPMYTAAVSGAEDLVREQWRRQASAAQDEAVEHLVDAGFARDEVETVLARGATWVEALDSVEWHSGDVLVVGSSSTHLLTQVFLGSSAAKIVRASPVPVVVVP</sequence>
<dbReference type="CDD" id="cd00293">
    <property type="entry name" value="USP-like"/>
    <property type="match status" value="1"/>
</dbReference>
<dbReference type="Proteomes" id="UP000013167">
    <property type="component" value="Unassembled WGS sequence"/>
</dbReference>
<dbReference type="eggNOG" id="COG0589">
    <property type="taxonomic scope" value="Bacteria"/>
</dbReference>
<dbReference type="SUPFAM" id="SSF52402">
    <property type="entry name" value="Adenine nucleotide alpha hydrolases-like"/>
    <property type="match status" value="2"/>
</dbReference>
<dbReference type="AlphaFoldDB" id="N0E604"/>
<dbReference type="Gene3D" id="3.40.50.620">
    <property type="entry name" value="HUPs"/>
    <property type="match status" value="2"/>
</dbReference>
<dbReference type="InterPro" id="IPR014729">
    <property type="entry name" value="Rossmann-like_a/b/a_fold"/>
</dbReference>
<name>N0E604_9MICO</name>
<dbReference type="PANTHER" id="PTHR46268">
    <property type="entry name" value="STRESS RESPONSE PROTEIN NHAX"/>
    <property type="match status" value="1"/>
</dbReference>
<evidence type="ECO:0000313" key="4">
    <source>
        <dbReference type="Proteomes" id="UP000013167"/>
    </source>
</evidence>
<gene>
    <name evidence="3" type="ORF">BN10_680090</name>
</gene>
<organism evidence="3 4">
    <name type="scientific">Phycicoccus elongatus Lp2</name>
    <dbReference type="NCBI Taxonomy" id="1193181"/>
    <lineage>
        <taxon>Bacteria</taxon>
        <taxon>Bacillati</taxon>
        <taxon>Actinomycetota</taxon>
        <taxon>Actinomycetes</taxon>
        <taxon>Micrococcales</taxon>
        <taxon>Intrasporangiaceae</taxon>
        <taxon>Phycicoccus</taxon>
    </lineage>
</organism>
<keyword evidence="4" id="KW-1185">Reference proteome</keyword>
<feature type="domain" description="UspA" evidence="2">
    <location>
        <begin position="4"/>
        <end position="139"/>
    </location>
</feature>
<dbReference type="InterPro" id="IPR006015">
    <property type="entry name" value="Universal_stress_UspA"/>
</dbReference>